<dbReference type="EC" id="2.8.2.-" evidence="9"/>
<keyword evidence="7 9" id="KW-0472">Membrane</keyword>
<evidence type="ECO:0000256" key="1">
    <source>
        <dbReference type="ARBA" id="ARBA00004323"/>
    </source>
</evidence>
<accession>A0A2G8KRI0</accession>
<dbReference type="InterPro" id="IPR005331">
    <property type="entry name" value="Sulfotransferase"/>
</dbReference>
<keyword evidence="6 9" id="KW-0333">Golgi apparatus</keyword>
<keyword evidence="4 9" id="KW-0812">Transmembrane</keyword>
<comment type="similarity">
    <text evidence="2 9">Belongs to the sulfotransferase 2 family.</text>
</comment>
<evidence type="ECO:0000256" key="2">
    <source>
        <dbReference type="ARBA" id="ARBA00006339"/>
    </source>
</evidence>
<organism evidence="10 11">
    <name type="scientific">Stichopus japonicus</name>
    <name type="common">Sea cucumber</name>
    <dbReference type="NCBI Taxonomy" id="307972"/>
    <lineage>
        <taxon>Eukaryota</taxon>
        <taxon>Metazoa</taxon>
        <taxon>Echinodermata</taxon>
        <taxon>Eleutherozoa</taxon>
        <taxon>Echinozoa</taxon>
        <taxon>Holothuroidea</taxon>
        <taxon>Aspidochirotacea</taxon>
        <taxon>Aspidochirotida</taxon>
        <taxon>Stichopodidae</taxon>
        <taxon>Apostichopus</taxon>
    </lineage>
</organism>
<keyword evidence="9" id="KW-0119">Carbohydrate metabolism</keyword>
<protein>
    <recommendedName>
        <fullName evidence="9">Carbohydrate sulfotransferase</fullName>
        <ecNumber evidence="9">2.8.2.-</ecNumber>
    </recommendedName>
</protein>
<dbReference type="InterPro" id="IPR027417">
    <property type="entry name" value="P-loop_NTPase"/>
</dbReference>
<dbReference type="PANTHER" id="PTHR12137:SF54">
    <property type="entry name" value="CARBOHYDRATE SULFOTRANSFERASE"/>
    <property type="match status" value="1"/>
</dbReference>
<keyword evidence="11" id="KW-1185">Reference proteome</keyword>
<dbReference type="InterPro" id="IPR018011">
    <property type="entry name" value="Carb_sulfotrans_8-10"/>
</dbReference>
<evidence type="ECO:0000256" key="8">
    <source>
        <dbReference type="ARBA" id="ARBA00023180"/>
    </source>
</evidence>
<dbReference type="GO" id="GO:0016051">
    <property type="term" value="P:carbohydrate biosynthetic process"/>
    <property type="evidence" value="ECO:0007669"/>
    <property type="project" value="InterPro"/>
</dbReference>
<evidence type="ECO:0000256" key="4">
    <source>
        <dbReference type="ARBA" id="ARBA00022692"/>
    </source>
</evidence>
<dbReference type="Proteomes" id="UP000230750">
    <property type="component" value="Unassembled WGS sequence"/>
</dbReference>
<sequence>MCVGLYNNNMKGAKKFTRKFGVFVMLNVFCCFLVYSNLPDKTVRKIPPGFKNVYARYDLSKKNECDYNCQTQVQQYRKDTLTEVCAEMGRHSPYGEKQLHAYDVMRLHLDHIYVIDSMQLMFCAIPKAGSSNWKRVILALTGAIDDVKSIHQYNIHNTIAAKGTLLSDYSFRDVLHRVRNYKKFVFVRDPFVRLLSAYRNKLERAASPFRRKFGPRIKKTWLAKLRGISRFNVSFTEFADYLRNQRNTLMTGPEEHWREMYRLCEPCSIGYDFIGKMESIDRDAQYVFDNVINVTENSKIYFMNSSANIHVTGSSDETIFDKYYHSLPDATIQGLLQRYKPDFRLFGYDVPVVSKPNYTKR</sequence>
<keyword evidence="3 9" id="KW-0808">Transferase</keyword>
<evidence type="ECO:0000256" key="7">
    <source>
        <dbReference type="ARBA" id="ARBA00023136"/>
    </source>
</evidence>
<dbReference type="OrthoDB" id="2019940at2759"/>
<evidence type="ECO:0000256" key="3">
    <source>
        <dbReference type="ARBA" id="ARBA00022679"/>
    </source>
</evidence>
<keyword evidence="9" id="KW-0735">Signal-anchor</keyword>
<evidence type="ECO:0000256" key="5">
    <source>
        <dbReference type="ARBA" id="ARBA00022989"/>
    </source>
</evidence>
<dbReference type="AlphaFoldDB" id="A0A2G8KRI0"/>
<feature type="transmembrane region" description="Helical" evidence="9">
    <location>
        <begin position="20"/>
        <end position="38"/>
    </location>
</feature>
<dbReference type="GO" id="GO:0008146">
    <property type="term" value="F:sulfotransferase activity"/>
    <property type="evidence" value="ECO:0007669"/>
    <property type="project" value="InterPro"/>
</dbReference>
<dbReference type="GO" id="GO:0000139">
    <property type="term" value="C:Golgi membrane"/>
    <property type="evidence" value="ECO:0007669"/>
    <property type="project" value="UniProtKB-SubCell"/>
</dbReference>
<keyword evidence="8 9" id="KW-0325">Glycoprotein</keyword>
<dbReference type="SUPFAM" id="SSF52540">
    <property type="entry name" value="P-loop containing nucleoside triphosphate hydrolases"/>
    <property type="match status" value="1"/>
</dbReference>
<dbReference type="PANTHER" id="PTHR12137">
    <property type="entry name" value="CARBOHYDRATE SULFOTRANSFERASE"/>
    <property type="match status" value="1"/>
</dbReference>
<dbReference type="Gene3D" id="3.40.50.300">
    <property type="entry name" value="P-loop containing nucleotide triphosphate hydrolases"/>
    <property type="match status" value="1"/>
</dbReference>
<name>A0A2G8KRI0_STIJA</name>
<dbReference type="Pfam" id="PF03567">
    <property type="entry name" value="Sulfotransfer_2"/>
    <property type="match status" value="1"/>
</dbReference>
<gene>
    <name evidence="10" type="ORF">BSL78_12524</name>
</gene>
<comment type="subcellular location">
    <subcellularLocation>
        <location evidence="1 9">Golgi apparatus membrane</location>
        <topology evidence="1 9">Single-pass type II membrane protein</topology>
    </subcellularLocation>
</comment>
<dbReference type="EMBL" id="MRZV01000412">
    <property type="protein sequence ID" value="PIK50597.1"/>
    <property type="molecule type" value="Genomic_DNA"/>
</dbReference>
<evidence type="ECO:0000256" key="6">
    <source>
        <dbReference type="ARBA" id="ARBA00023034"/>
    </source>
</evidence>
<evidence type="ECO:0000256" key="9">
    <source>
        <dbReference type="RuleBase" id="RU364020"/>
    </source>
</evidence>
<keyword evidence="5 9" id="KW-1133">Transmembrane helix</keyword>
<reference evidence="10 11" key="1">
    <citation type="journal article" date="2017" name="PLoS Biol.">
        <title>The sea cucumber genome provides insights into morphological evolution and visceral regeneration.</title>
        <authorList>
            <person name="Zhang X."/>
            <person name="Sun L."/>
            <person name="Yuan J."/>
            <person name="Sun Y."/>
            <person name="Gao Y."/>
            <person name="Zhang L."/>
            <person name="Li S."/>
            <person name="Dai H."/>
            <person name="Hamel J.F."/>
            <person name="Liu C."/>
            <person name="Yu Y."/>
            <person name="Liu S."/>
            <person name="Lin W."/>
            <person name="Guo K."/>
            <person name="Jin S."/>
            <person name="Xu P."/>
            <person name="Storey K.B."/>
            <person name="Huan P."/>
            <person name="Zhang T."/>
            <person name="Zhou Y."/>
            <person name="Zhang J."/>
            <person name="Lin C."/>
            <person name="Li X."/>
            <person name="Xing L."/>
            <person name="Huo D."/>
            <person name="Sun M."/>
            <person name="Wang L."/>
            <person name="Mercier A."/>
            <person name="Li F."/>
            <person name="Yang H."/>
            <person name="Xiang J."/>
        </authorList>
    </citation>
    <scope>NUCLEOTIDE SEQUENCE [LARGE SCALE GENOMIC DNA]</scope>
    <source>
        <strain evidence="10">Shaxun</strain>
        <tissue evidence="10">Muscle</tissue>
    </source>
</reference>
<evidence type="ECO:0000313" key="11">
    <source>
        <dbReference type="Proteomes" id="UP000230750"/>
    </source>
</evidence>
<evidence type="ECO:0000313" key="10">
    <source>
        <dbReference type="EMBL" id="PIK50597.1"/>
    </source>
</evidence>
<proteinExistence type="inferred from homology"/>
<comment type="caution">
    <text evidence="10">The sequence shown here is derived from an EMBL/GenBank/DDBJ whole genome shotgun (WGS) entry which is preliminary data.</text>
</comment>